<keyword evidence="1 2" id="KW-0238">DNA-binding</keyword>
<dbReference type="PROSITE" id="PS50977">
    <property type="entry name" value="HTH_TETR_2"/>
    <property type="match status" value="1"/>
</dbReference>
<dbReference type="OrthoDB" id="4709704at2"/>
<dbReference type="Pfam" id="PF17929">
    <property type="entry name" value="TetR_C_34"/>
    <property type="match status" value="1"/>
</dbReference>
<accession>A0A3L8NZ71</accession>
<name>A0A3L8NZ71_9ACTN</name>
<dbReference type="RefSeq" id="WP_121807463.1">
    <property type="nucleotide sequence ID" value="NZ_RDBE01000010.1"/>
</dbReference>
<organism evidence="4 5">
    <name type="scientific">Nocardioides mangrovicus</name>
    <dbReference type="NCBI Taxonomy" id="2478913"/>
    <lineage>
        <taxon>Bacteria</taxon>
        <taxon>Bacillati</taxon>
        <taxon>Actinomycetota</taxon>
        <taxon>Actinomycetes</taxon>
        <taxon>Propionibacteriales</taxon>
        <taxon>Nocardioidaceae</taxon>
        <taxon>Nocardioides</taxon>
    </lineage>
</organism>
<sequence length="214" mass="23185">MPGQRARSPRAKQEREAAILAAAAELGARDGVREVTLTGIAEAVGLHKSAMLRYFETRELIFLRLAAQGWQRCSDELVALLRPLDAPGDAGAVAAAITTAFAADPLFCDLLAQVPLHLERNVSVTAVRDYKLATAAARGPVAVELRRLRRLDEDQCADVVATVSCLVGAMWQMANPGDRLAEVYRTDPQLEHAVIDLVPRVTRILTALLVGLDR</sequence>
<evidence type="ECO:0000259" key="3">
    <source>
        <dbReference type="PROSITE" id="PS50977"/>
    </source>
</evidence>
<dbReference type="AlphaFoldDB" id="A0A3L8NZ71"/>
<dbReference type="InterPro" id="IPR001647">
    <property type="entry name" value="HTH_TetR"/>
</dbReference>
<reference evidence="4 5" key="1">
    <citation type="submission" date="2018-10" db="EMBL/GenBank/DDBJ databases">
        <title>Marmoricola sp. 4Q3S-7 whole genome shotgun sequence.</title>
        <authorList>
            <person name="Li F."/>
        </authorList>
    </citation>
    <scope>NUCLEOTIDE SEQUENCE [LARGE SCALE GENOMIC DNA]</scope>
    <source>
        <strain evidence="4 5">4Q3S-7</strain>
    </source>
</reference>
<feature type="domain" description="HTH tetR-type" evidence="3">
    <location>
        <begin position="13"/>
        <end position="73"/>
    </location>
</feature>
<dbReference type="Gene3D" id="1.10.357.10">
    <property type="entry name" value="Tetracycline Repressor, domain 2"/>
    <property type="match status" value="1"/>
</dbReference>
<feature type="DNA-binding region" description="H-T-H motif" evidence="2">
    <location>
        <begin position="36"/>
        <end position="55"/>
    </location>
</feature>
<gene>
    <name evidence="4" type="ORF">D9V37_17790</name>
</gene>
<dbReference type="GO" id="GO:0000976">
    <property type="term" value="F:transcription cis-regulatory region binding"/>
    <property type="evidence" value="ECO:0007669"/>
    <property type="project" value="TreeGrafter"/>
</dbReference>
<evidence type="ECO:0000256" key="1">
    <source>
        <dbReference type="ARBA" id="ARBA00023125"/>
    </source>
</evidence>
<dbReference type="InterPro" id="IPR009057">
    <property type="entry name" value="Homeodomain-like_sf"/>
</dbReference>
<evidence type="ECO:0000313" key="5">
    <source>
        <dbReference type="Proteomes" id="UP000281708"/>
    </source>
</evidence>
<dbReference type="EMBL" id="RDBE01000010">
    <property type="protein sequence ID" value="RLV47957.1"/>
    <property type="molecule type" value="Genomic_DNA"/>
</dbReference>
<dbReference type="Pfam" id="PF00440">
    <property type="entry name" value="TetR_N"/>
    <property type="match status" value="1"/>
</dbReference>
<dbReference type="InterPro" id="IPR041483">
    <property type="entry name" value="TetR_C_34"/>
</dbReference>
<proteinExistence type="predicted"/>
<dbReference type="InterPro" id="IPR050109">
    <property type="entry name" value="HTH-type_TetR-like_transc_reg"/>
</dbReference>
<dbReference type="PANTHER" id="PTHR30055:SF178">
    <property type="entry name" value="POSSIBLE TRANSCRIPTIONAL REGULATORY PROTEIN"/>
    <property type="match status" value="1"/>
</dbReference>
<evidence type="ECO:0000313" key="4">
    <source>
        <dbReference type="EMBL" id="RLV47957.1"/>
    </source>
</evidence>
<dbReference type="PANTHER" id="PTHR30055">
    <property type="entry name" value="HTH-TYPE TRANSCRIPTIONAL REGULATOR RUTR"/>
    <property type="match status" value="1"/>
</dbReference>
<dbReference type="GO" id="GO:0003700">
    <property type="term" value="F:DNA-binding transcription factor activity"/>
    <property type="evidence" value="ECO:0007669"/>
    <property type="project" value="TreeGrafter"/>
</dbReference>
<dbReference type="Proteomes" id="UP000281708">
    <property type="component" value="Unassembled WGS sequence"/>
</dbReference>
<protein>
    <submittedName>
        <fullName evidence="4">TetR family transcriptional regulator</fullName>
    </submittedName>
</protein>
<evidence type="ECO:0000256" key="2">
    <source>
        <dbReference type="PROSITE-ProRule" id="PRU00335"/>
    </source>
</evidence>
<keyword evidence="5" id="KW-1185">Reference proteome</keyword>
<dbReference type="SUPFAM" id="SSF46689">
    <property type="entry name" value="Homeodomain-like"/>
    <property type="match status" value="1"/>
</dbReference>
<comment type="caution">
    <text evidence="4">The sequence shown here is derived from an EMBL/GenBank/DDBJ whole genome shotgun (WGS) entry which is preliminary data.</text>
</comment>